<protein>
    <submittedName>
        <fullName evidence="1">Uncharacterized protein</fullName>
    </submittedName>
</protein>
<dbReference type="OrthoDB" id="8138607at2"/>
<dbReference type="RefSeq" id="WP_048449581.1">
    <property type="nucleotide sequence ID" value="NZ_LABZ01000024.1"/>
</dbReference>
<organism evidence="1 2">
    <name type="scientific">Methylobacterium tarhaniae</name>
    <dbReference type="NCBI Taxonomy" id="1187852"/>
    <lineage>
        <taxon>Bacteria</taxon>
        <taxon>Pseudomonadati</taxon>
        <taxon>Pseudomonadota</taxon>
        <taxon>Alphaproteobacteria</taxon>
        <taxon>Hyphomicrobiales</taxon>
        <taxon>Methylobacteriaceae</taxon>
        <taxon>Methylobacterium</taxon>
    </lineage>
</organism>
<sequence length="224" mass="23188">MVVGKAVPKPPVPGTATAGAQALPGSAAKLGAATTVDLSAAAKAKLAELVSGTPSPSIATGIKSLDDIAQERSKALADKLVARLKNLGIELDSPINLKLDSMGNVTTDGAYKKTIDKMFKDDPDLAKEFKEVASLNAMRAAQKALEAFEKETKAAKDDDGRAAAHGRYAARLIASQDVSGTMTLDDGKLRSWSAEYIDASVGEARAAKASTRAAEAATRIPRPA</sequence>
<dbReference type="AlphaFoldDB" id="A0A0J6TEC6"/>
<dbReference type="PATRIC" id="fig|1187852.3.peg.3354"/>
<comment type="caution">
    <text evidence="1">The sequence shown here is derived from an EMBL/GenBank/DDBJ whole genome shotgun (WGS) entry which is preliminary data.</text>
</comment>
<gene>
    <name evidence="1" type="ORF">VQ03_04060</name>
</gene>
<name>A0A0J6TEC6_9HYPH</name>
<dbReference type="Proteomes" id="UP000036449">
    <property type="component" value="Unassembled WGS sequence"/>
</dbReference>
<keyword evidence="2" id="KW-1185">Reference proteome</keyword>
<proteinExistence type="predicted"/>
<reference evidence="1 2" key="1">
    <citation type="submission" date="2015-03" db="EMBL/GenBank/DDBJ databases">
        <title>Genome sequencing of Methylobacterium tarhaniae DSM 25844.</title>
        <authorList>
            <person name="Chaudhry V."/>
            <person name="Patil P.B."/>
        </authorList>
    </citation>
    <scope>NUCLEOTIDE SEQUENCE [LARGE SCALE GENOMIC DNA]</scope>
    <source>
        <strain evidence="1 2">DSM 25844</strain>
    </source>
</reference>
<dbReference type="EMBL" id="LABZ01000024">
    <property type="protein sequence ID" value="KMO44264.1"/>
    <property type="molecule type" value="Genomic_DNA"/>
</dbReference>
<accession>A0A0J6TEC6</accession>
<evidence type="ECO:0000313" key="2">
    <source>
        <dbReference type="Proteomes" id="UP000036449"/>
    </source>
</evidence>
<evidence type="ECO:0000313" key="1">
    <source>
        <dbReference type="EMBL" id="KMO44264.1"/>
    </source>
</evidence>